<gene>
    <name evidence="3" type="ORF">GCM10023226_39080</name>
</gene>
<accession>A0ABP8WYB2</accession>
<evidence type="ECO:0000313" key="4">
    <source>
        <dbReference type="Proteomes" id="UP001500621"/>
    </source>
</evidence>
<proteinExistence type="predicted"/>
<reference evidence="4" key="1">
    <citation type="journal article" date="2019" name="Int. J. Syst. Evol. Microbiol.">
        <title>The Global Catalogue of Microorganisms (GCM) 10K type strain sequencing project: providing services to taxonomists for standard genome sequencing and annotation.</title>
        <authorList>
            <consortium name="The Broad Institute Genomics Platform"/>
            <consortium name="The Broad Institute Genome Sequencing Center for Infectious Disease"/>
            <person name="Wu L."/>
            <person name="Ma J."/>
        </authorList>
    </citation>
    <scope>NUCLEOTIDE SEQUENCE [LARGE SCALE GENOMIC DNA]</scope>
    <source>
        <strain evidence="4">JCM 18127</strain>
    </source>
</reference>
<dbReference type="SUPFAM" id="SSF52540">
    <property type="entry name" value="P-loop containing nucleoside triphosphate hydrolases"/>
    <property type="match status" value="1"/>
</dbReference>
<sequence>MIVVLVVASGAAWESTALRVLGEHPGIVVLKRCVDVDDLLATASAGQAHVAVLGLDSPGLDAAAVDLLRRHGVRPVAVVPAGLAEAGRDRASRVGVHGIVADDRLGDLPELVLADPTPVPPSAPPGDDVATRALDQALPPVPPAPGGGRVLAVWGPGGAPGRTTVAAALAGELARRRRRTILVDADPYGGAVAQHLGIMDEVSGVLAAARLSTAGTLEERFLTVQRGVDDCLSVITGLPRPDRYVEVRPGVTEHLLEVAATWAQVVVDTGFGLEEEAPDAGLRPGRDQMTRAALEVADEVVVVGTADPVGLSRLARGLVTLAELRPDLAVHVVVNRMRATLGWSEAEVAGLVSGFVRPAGLHFLPEDRTAADRALVAGRLLVESGESALSRAVVPLVDALDG</sequence>
<name>A0ABP8WYB2_9ACTN</name>
<evidence type="ECO:0000313" key="3">
    <source>
        <dbReference type="EMBL" id="GAA4696764.1"/>
    </source>
</evidence>
<keyword evidence="2" id="KW-0067">ATP-binding</keyword>
<dbReference type="PANTHER" id="PTHR43384">
    <property type="entry name" value="SEPTUM SITE-DETERMINING PROTEIN MIND HOMOLOG, CHLOROPLASTIC-RELATED"/>
    <property type="match status" value="1"/>
</dbReference>
<keyword evidence="4" id="KW-1185">Reference proteome</keyword>
<evidence type="ECO:0000256" key="1">
    <source>
        <dbReference type="ARBA" id="ARBA00022741"/>
    </source>
</evidence>
<evidence type="ECO:0000256" key="2">
    <source>
        <dbReference type="ARBA" id="ARBA00022840"/>
    </source>
</evidence>
<organism evidence="3 4">
    <name type="scientific">Nocardioides nanhaiensis</name>
    <dbReference type="NCBI Taxonomy" id="1476871"/>
    <lineage>
        <taxon>Bacteria</taxon>
        <taxon>Bacillati</taxon>
        <taxon>Actinomycetota</taxon>
        <taxon>Actinomycetes</taxon>
        <taxon>Propionibacteriales</taxon>
        <taxon>Nocardioidaceae</taxon>
        <taxon>Nocardioides</taxon>
    </lineage>
</organism>
<comment type="caution">
    <text evidence="3">The sequence shown here is derived from an EMBL/GenBank/DDBJ whole genome shotgun (WGS) entry which is preliminary data.</text>
</comment>
<keyword evidence="1" id="KW-0547">Nucleotide-binding</keyword>
<dbReference type="PANTHER" id="PTHR43384:SF6">
    <property type="entry name" value="SEPTUM SITE-DETERMINING PROTEIN MIND HOMOLOG, CHLOROPLASTIC"/>
    <property type="match status" value="1"/>
</dbReference>
<dbReference type="InterPro" id="IPR050625">
    <property type="entry name" value="ParA/MinD_ATPase"/>
</dbReference>
<dbReference type="RefSeq" id="WP_345270340.1">
    <property type="nucleotide sequence ID" value="NZ_BAABIM010000004.1"/>
</dbReference>
<dbReference type="InterPro" id="IPR027417">
    <property type="entry name" value="P-loop_NTPase"/>
</dbReference>
<protein>
    <submittedName>
        <fullName evidence="3">P-loop NTPase</fullName>
    </submittedName>
</protein>
<dbReference type="Proteomes" id="UP001500621">
    <property type="component" value="Unassembled WGS sequence"/>
</dbReference>
<dbReference type="Gene3D" id="3.40.50.300">
    <property type="entry name" value="P-loop containing nucleotide triphosphate hydrolases"/>
    <property type="match status" value="1"/>
</dbReference>
<dbReference type="EMBL" id="BAABIM010000004">
    <property type="protein sequence ID" value="GAA4696764.1"/>
    <property type="molecule type" value="Genomic_DNA"/>
</dbReference>